<sequence>MDATVKVCLKLVEQEAYLALKAVRDTAPFGDDAAWHGLLTARDRPGAVLLLHRLQNESSEQLVGAFAENFSTDQLGNYEHLAIDSPLEKLYAQLRVVCPKLGCLMLDTIHLAIVYEMNTVSGKKKRGLQAVTPLRRNLGSVSPLIWCPRHMY</sequence>
<proteinExistence type="predicted"/>
<accession>A0A1Q9C8M3</accession>
<evidence type="ECO:0000313" key="2">
    <source>
        <dbReference type="Proteomes" id="UP000186817"/>
    </source>
</evidence>
<name>A0A1Q9C8M3_SYMMI</name>
<dbReference type="AlphaFoldDB" id="A0A1Q9C8M3"/>
<dbReference type="Proteomes" id="UP000186817">
    <property type="component" value="Unassembled WGS sequence"/>
</dbReference>
<evidence type="ECO:0000313" key="1">
    <source>
        <dbReference type="EMBL" id="OLP79276.1"/>
    </source>
</evidence>
<organism evidence="1 2">
    <name type="scientific">Symbiodinium microadriaticum</name>
    <name type="common">Dinoflagellate</name>
    <name type="synonym">Zooxanthella microadriatica</name>
    <dbReference type="NCBI Taxonomy" id="2951"/>
    <lineage>
        <taxon>Eukaryota</taxon>
        <taxon>Sar</taxon>
        <taxon>Alveolata</taxon>
        <taxon>Dinophyceae</taxon>
        <taxon>Suessiales</taxon>
        <taxon>Symbiodiniaceae</taxon>
        <taxon>Symbiodinium</taxon>
    </lineage>
</organism>
<keyword evidence="2" id="KW-1185">Reference proteome</keyword>
<comment type="caution">
    <text evidence="1">The sequence shown here is derived from an EMBL/GenBank/DDBJ whole genome shotgun (WGS) entry which is preliminary data.</text>
</comment>
<gene>
    <name evidence="1" type="ORF">AK812_SmicGene40454</name>
</gene>
<reference evidence="1 2" key="1">
    <citation type="submission" date="2016-02" db="EMBL/GenBank/DDBJ databases">
        <title>Genome analysis of coral dinoflagellate symbionts highlights evolutionary adaptations to a symbiotic lifestyle.</title>
        <authorList>
            <person name="Aranda M."/>
            <person name="Li Y."/>
            <person name="Liew Y.J."/>
            <person name="Baumgarten S."/>
            <person name="Simakov O."/>
            <person name="Wilson M."/>
            <person name="Piel J."/>
            <person name="Ashoor H."/>
            <person name="Bougouffa S."/>
            <person name="Bajic V.B."/>
            <person name="Ryu T."/>
            <person name="Ravasi T."/>
            <person name="Bayer T."/>
            <person name="Micklem G."/>
            <person name="Kim H."/>
            <person name="Bhak J."/>
            <person name="Lajeunesse T.C."/>
            <person name="Voolstra C.R."/>
        </authorList>
    </citation>
    <scope>NUCLEOTIDE SEQUENCE [LARGE SCALE GENOMIC DNA]</scope>
    <source>
        <strain evidence="1 2">CCMP2467</strain>
    </source>
</reference>
<dbReference type="EMBL" id="LSRX01001504">
    <property type="protein sequence ID" value="OLP79276.1"/>
    <property type="molecule type" value="Genomic_DNA"/>
</dbReference>
<protein>
    <submittedName>
        <fullName evidence="1">Uncharacterized protein</fullName>
    </submittedName>
</protein>